<dbReference type="RefSeq" id="WP_007105260.1">
    <property type="nucleotide sequence ID" value="NZ_BMZC01000038.1"/>
</dbReference>
<reference evidence="2" key="2">
    <citation type="submission" date="2020-09" db="EMBL/GenBank/DDBJ databases">
        <authorList>
            <person name="Sun Q."/>
            <person name="Kim S."/>
        </authorList>
    </citation>
    <scope>NUCLEOTIDE SEQUENCE</scope>
    <source>
        <strain evidence="2">KCTC 32337</strain>
    </source>
</reference>
<reference evidence="2" key="1">
    <citation type="journal article" date="2014" name="Int. J. Syst. Evol. Microbiol.">
        <title>Complete genome sequence of Corynebacterium casei LMG S-19264T (=DSM 44701T), isolated from a smear-ripened cheese.</title>
        <authorList>
            <consortium name="US DOE Joint Genome Institute (JGI-PGF)"/>
            <person name="Walter F."/>
            <person name="Albersmeier A."/>
            <person name="Kalinowski J."/>
            <person name="Ruckert C."/>
        </authorList>
    </citation>
    <scope>NUCLEOTIDE SEQUENCE</scope>
    <source>
        <strain evidence="2">KCTC 32337</strain>
    </source>
</reference>
<accession>A0A8H9IFC8</accession>
<evidence type="ECO:0000313" key="3">
    <source>
        <dbReference type="Proteomes" id="UP000622604"/>
    </source>
</evidence>
<dbReference type="InterPro" id="IPR012912">
    <property type="entry name" value="Plasmid_pRiA4b_Orf3-like"/>
</dbReference>
<dbReference type="Proteomes" id="UP000622604">
    <property type="component" value="Unassembled WGS sequence"/>
</dbReference>
<dbReference type="Pfam" id="PF07929">
    <property type="entry name" value="PRiA4_ORF3"/>
    <property type="match status" value="1"/>
</dbReference>
<dbReference type="PANTHER" id="PTHR41878">
    <property type="entry name" value="LEXA REPRESSOR-RELATED"/>
    <property type="match status" value="1"/>
</dbReference>
<dbReference type="InterPro" id="IPR024047">
    <property type="entry name" value="MM3350-like_sf"/>
</dbReference>
<evidence type="ECO:0000259" key="1">
    <source>
        <dbReference type="Pfam" id="PF07929"/>
    </source>
</evidence>
<gene>
    <name evidence="2" type="ORF">GCM10011274_47670</name>
</gene>
<comment type="caution">
    <text evidence="2">The sequence shown here is derived from an EMBL/GenBank/DDBJ whole genome shotgun (WGS) entry which is preliminary data.</text>
</comment>
<evidence type="ECO:0000313" key="2">
    <source>
        <dbReference type="EMBL" id="GGZ84930.1"/>
    </source>
</evidence>
<dbReference type="AlphaFoldDB" id="A0A8H9IFC8"/>
<dbReference type="PANTHER" id="PTHR41878:SF1">
    <property type="entry name" value="TNPR PROTEIN"/>
    <property type="match status" value="1"/>
</dbReference>
<proteinExistence type="predicted"/>
<organism evidence="2 3">
    <name type="scientific">Paraglaciecola chathamensis</name>
    <dbReference type="NCBI Taxonomy" id="368405"/>
    <lineage>
        <taxon>Bacteria</taxon>
        <taxon>Pseudomonadati</taxon>
        <taxon>Pseudomonadota</taxon>
        <taxon>Gammaproteobacteria</taxon>
        <taxon>Alteromonadales</taxon>
        <taxon>Alteromonadaceae</taxon>
        <taxon>Paraglaciecola</taxon>
    </lineage>
</organism>
<dbReference type="EMBL" id="BMZC01000038">
    <property type="protein sequence ID" value="GGZ84930.1"/>
    <property type="molecule type" value="Genomic_DNA"/>
</dbReference>
<sequence>MNIYAIKVALRGISPMIWRRLQLSGNTSLADLHHIIQLAMGWENDYLHSFHIFGKDYGIAYEGGLSFSDNPLTVILDDFGFDIGDRFTYTYNFYDHWLNDIRIEAIQPIDDITAFAPYCYKGQGRFIDNKPYYRTDEQYALSAILVDIFHGNEATITVGDIRLLIEKYEAIRFNRQAINTLLSQPLSDAIYPC</sequence>
<protein>
    <recommendedName>
        <fullName evidence="1">Plasmid pRiA4b Orf3-like domain-containing protein</fullName>
    </recommendedName>
</protein>
<name>A0A8H9IFC8_9ALTE</name>
<feature type="domain" description="Plasmid pRiA4b Orf3-like" evidence="1">
    <location>
        <begin position="3"/>
        <end position="125"/>
    </location>
</feature>
<dbReference type="Gene3D" id="3.10.290.30">
    <property type="entry name" value="MM3350-like"/>
    <property type="match status" value="1"/>
</dbReference>
<dbReference type="SUPFAM" id="SSF159941">
    <property type="entry name" value="MM3350-like"/>
    <property type="match status" value="1"/>
</dbReference>